<accession>A0A0F9NJ17</accession>
<name>A0A0F9NJ17_9ZZZZ</name>
<dbReference type="InterPro" id="IPR008841">
    <property type="entry name" value="Siphovirus-type_tail_N"/>
</dbReference>
<dbReference type="Pfam" id="PF05709">
    <property type="entry name" value="Sipho_tail"/>
    <property type="match status" value="1"/>
</dbReference>
<gene>
    <name evidence="2" type="ORF">LCGC14_0961380</name>
</gene>
<sequence>MAKAVTFDSTSLQNVNRITKSLGHDSATDRDLEILQLARDDGGILVSEHYGSKMFQVDGIIKASSQANLETEIDTFKELLSRKAKNLDIEYAGNTRRYVAYARNVFINRDFFHVNFAPYTIEFVVPSGLGVNTASTESVDDVDISPIPYTGSASFLGSATPKPVIKFTFGSDWSNALGIKFSNTDKNEECIINRSAGFSDGDNLEIDTLNKVVRINDAEIEFYRVFPSFDIGSNAIEITAGDIVDQLFDDEDNETAIGALGTRSIASGNDYPAQSFTVPHTDDTYQGLIVRVGKGVGGSATDVDVEIQTDTNGAPSGSAVTNGTFVITASELTVPYSWMTLHSTNTFELNANTVYWIVMKVQGDAGDTECKWSTVKGVNANYGRGLASSTLDGGSTWTAQPTWDRLFKLLYGGKPDAPTGNLTLDIDYIKRYL</sequence>
<organism evidence="2">
    <name type="scientific">marine sediment metagenome</name>
    <dbReference type="NCBI Taxonomy" id="412755"/>
    <lineage>
        <taxon>unclassified sequences</taxon>
        <taxon>metagenomes</taxon>
        <taxon>ecological metagenomes</taxon>
    </lineage>
</organism>
<evidence type="ECO:0000313" key="2">
    <source>
        <dbReference type="EMBL" id="KKN17879.1"/>
    </source>
</evidence>
<feature type="domain" description="Siphovirus-type tail component RIFT-related" evidence="1">
    <location>
        <begin position="11"/>
        <end position="124"/>
    </location>
</feature>
<proteinExistence type="predicted"/>
<dbReference type="NCBIfam" id="NF041539">
    <property type="entry name" value="choice_anch_R"/>
    <property type="match status" value="1"/>
</dbReference>
<dbReference type="Gene3D" id="2.60.120.860">
    <property type="match status" value="1"/>
</dbReference>
<evidence type="ECO:0000259" key="1">
    <source>
        <dbReference type="Pfam" id="PF05709"/>
    </source>
</evidence>
<dbReference type="AlphaFoldDB" id="A0A0F9NJ17"/>
<reference evidence="2" key="1">
    <citation type="journal article" date="2015" name="Nature">
        <title>Complex archaea that bridge the gap between prokaryotes and eukaryotes.</title>
        <authorList>
            <person name="Spang A."/>
            <person name="Saw J.H."/>
            <person name="Jorgensen S.L."/>
            <person name="Zaremba-Niedzwiedzka K."/>
            <person name="Martijn J."/>
            <person name="Lind A.E."/>
            <person name="van Eijk R."/>
            <person name="Schleper C."/>
            <person name="Guy L."/>
            <person name="Ettema T.J."/>
        </authorList>
    </citation>
    <scope>NUCLEOTIDE SEQUENCE</scope>
</reference>
<dbReference type="EMBL" id="LAZR01003480">
    <property type="protein sequence ID" value="KKN17879.1"/>
    <property type="molecule type" value="Genomic_DNA"/>
</dbReference>
<protein>
    <recommendedName>
        <fullName evidence="1">Siphovirus-type tail component RIFT-related domain-containing protein</fullName>
    </recommendedName>
</protein>
<comment type="caution">
    <text evidence="2">The sequence shown here is derived from an EMBL/GenBank/DDBJ whole genome shotgun (WGS) entry which is preliminary data.</text>
</comment>
<dbReference type="Gene3D" id="2.40.30.200">
    <property type="match status" value="1"/>
</dbReference>